<sequence length="96" mass="10364">MPTSSATESGFTGLYPPALRLELSAAGPVVPFLDISILPAADDGCCPVTTQLYDKRRRPEFASVQIVRFPHIASNLSVRCKYNISIGQFHRPSTGG</sequence>
<organism evidence="1 2">
    <name type="scientific">Micractinium conductrix</name>
    <dbReference type="NCBI Taxonomy" id="554055"/>
    <lineage>
        <taxon>Eukaryota</taxon>
        <taxon>Viridiplantae</taxon>
        <taxon>Chlorophyta</taxon>
        <taxon>core chlorophytes</taxon>
        <taxon>Trebouxiophyceae</taxon>
        <taxon>Chlorellales</taxon>
        <taxon>Chlorellaceae</taxon>
        <taxon>Chlorella clade</taxon>
        <taxon>Micractinium</taxon>
    </lineage>
</organism>
<dbReference type="OrthoDB" id="543629at2759"/>
<accession>A0A2P6VKN0</accession>
<evidence type="ECO:0000313" key="1">
    <source>
        <dbReference type="EMBL" id="PSC74661.1"/>
    </source>
</evidence>
<keyword evidence="2" id="KW-1185">Reference proteome</keyword>
<name>A0A2P6VKN0_9CHLO</name>
<reference evidence="1 2" key="1">
    <citation type="journal article" date="2018" name="Plant J.">
        <title>Genome sequences of Chlorella sorokiniana UTEX 1602 and Micractinium conductrix SAG 241.80: implications to maltose excretion by a green alga.</title>
        <authorList>
            <person name="Arriola M.B."/>
            <person name="Velmurugan N."/>
            <person name="Zhang Y."/>
            <person name="Plunkett M.H."/>
            <person name="Hondzo H."/>
            <person name="Barney B.M."/>
        </authorList>
    </citation>
    <scope>NUCLEOTIDE SEQUENCE [LARGE SCALE GENOMIC DNA]</scope>
    <source>
        <strain evidence="1 2">SAG 241.80</strain>
    </source>
</reference>
<gene>
    <name evidence="1" type="ORF">C2E20_2120</name>
</gene>
<dbReference type="EMBL" id="LHPF02000004">
    <property type="protein sequence ID" value="PSC74661.1"/>
    <property type="molecule type" value="Genomic_DNA"/>
</dbReference>
<dbReference type="AlphaFoldDB" id="A0A2P6VKN0"/>
<evidence type="ECO:0000313" key="2">
    <source>
        <dbReference type="Proteomes" id="UP000239649"/>
    </source>
</evidence>
<proteinExistence type="predicted"/>
<protein>
    <submittedName>
        <fullName evidence="1">Uncharacterized protein</fullName>
    </submittedName>
</protein>
<dbReference type="Proteomes" id="UP000239649">
    <property type="component" value="Unassembled WGS sequence"/>
</dbReference>
<comment type="caution">
    <text evidence="1">The sequence shown here is derived from an EMBL/GenBank/DDBJ whole genome shotgun (WGS) entry which is preliminary data.</text>
</comment>